<keyword evidence="4 7" id="KW-1133">Transmembrane helix</keyword>
<dbReference type="Proteomes" id="UP000324091">
    <property type="component" value="Chromosome 14"/>
</dbReference>
<evidence type="ECO:0000313" key="9">
    <source>
        <dbReference type="Proteomes" id="UP000324091"/>
    </source>
</evidence>
<gene>
    <name evidence="8" type="ORF">D4764_14G0003630</name>
</gene>
<reference evidence="8 9" key="1">
    <citation type="submission" date="2019-04" db="EMBL/GenBank/DDBJ databases">
        <title>Chromosome genome assembly for Takifugu flavidus.</title>
        <authorList>
            <person name="Xiao S."/>
        </authorList>
    </citation>
    <scope>NUCLEOTIDE SEQUENCE [LARGE SCALE GENOMIC DNA]</scope>
    <source>
        <strain evidence="8">HTHZ2018</strain>
        <tissue evidence="8">Muscle</tissue>
    </source>
</reference>
<dbReference type="PROSITE" id="PS50267">
    <property type="entry name" value="NA_NEUROTRAN_SYMP_3"/>
    <property type="match status" value="1"/>
</dbReference>
<feature type="binding site" evidence="6">
    <location>
        <position position="22"/>
    </location>
    <ligand>
        <name>Na(+)</name>
        <dbReference type="ChEBI" id="CHEBI:29101"/>
        <label>1</label>
    </ligand>
</feature>
<feature type="transmembrane region" description="Helical" evidence="7">
    <location>
        <begin position="20"/>
        <end position="42"/>
    </location>
</feature>
<dbReference type="GO" id="GO:0046872">
    <property type="term" value="F:metal ion binding"/>
    <property type="evidence" value="ECO:0007669"/>
    <property type="project" value="UniProtKB-KW"/>
</dbReference>
<evidence type="ECO:0000256" key="7">
    <source>
        <dbReference type="SAM" id="Phobius"/>
    </source>
</evidence>
<evidence type="ECO:0000256" key="4">
    <source>
        <dbReference type="ARBA" id="ARBA00022989"/>
    </source>
</evidence>
<comment type="caution">
    <text evidence="8">The sequence shown here is derived from an EMBL/GenBank/DDBJ whole genome shotgun (WGS) entry which is preliminary data.</text>
</comment>
<keyword evidence="5 7" id="KW-0472">Membrane</keyword>
<feature type="binding site" evidence="6">
    <location>
        <position position="90"/>
    </location>
    <ligand>
        <name>Na(+)</name>
        <dbReference type="ChEBI" id="CHEBI:29101"/>
        <label>1</label>
    </ligand>
</feature>
<feature type="binding site" evidence="6">
    <location>
        <position position="91"/>
    </location>
    <ligand>
        <name>Na(+)</name>
        <dbReference type="ChEBI" id="CHEBI:29101"/>
        <label>1</label>
    </ligand>
</feature>
<dbReference type="EMBL" id="RHFK02000006">
    <property type="protein sequence ID" value="TWW74362.1"/>
    <property type="molecule type" value="Genomic_DNA"/>
</dbReference>
<feature type="transmembrane region" description="Helical" evidence="7">
    <location>
        <begin position="103"/>
        <end position="124"/>
    </location>
</feature>
<dbReference type="InterPro" id="IPR037272">
    <property type="entry name" value="SNS_sf"/>
</dbReference>
<dbReference type="SUPFAM" id="SSF161070">
    <property type="entry name" value="SNF-like"/>
    <property type="match status" value="1"/>
</dbReference>
<dbReference type="GO" id="GO:0089718">
    <property type="term" value="P:amino acid import across plasma membrane"/>
    <property type="evidence" value="ECO:0007669"/>
    <property type="project" value="TreeGrafter"/>
</dbReference>
<feature type="transmembrane region" description="Helical" evidence="7">
    <location>
        <begin position="75"/>
        <end position="97"/>
    </location>
</feature>
<dbReference type="GO" id="GO:0005886">
    <property type="term" value="C:plasma membrane"/>
    <property type="evidence" value="ECO:0007669"/>
    <property type="project" value="TreeGrafter"/>
</dbReference>
<keyword evidence="2" id="KW-0813">Transport</keyword>
<evidence type="ECO:0000256" key="5">
    <source>
        <dbReference type="ARBA" id="ARBA00023136"/>
    </source>
</evidence>
<evidence type="ECO:0000256" key="3">
    <source>
        <dbReference type="ARBA" id="ARBA00022692"/>
    </source>
</evidence>
<protein>
    <submittedName>
        <fullName evidence="8">Sodium-and chloride-dependent GABA transporter ine</fullName>
    </submittedName>
</protein>
<dbReference type="PRINTS" id="PR00176">
    <property type="entry name" value="NANEUSMPORT"/>
</dbReference>
<proteinExistence type="predicted"/>
<dbReference type="PANTHER" id="PTHR11616">
    <property type="entry name" value="SODIUM/CHLORIDE DEPENDENT TRANSPORTER"/>
    <property type="match status" value="1"/>
</dbReference>
<dbReference type="AlphaFoldDB" id="A0A5C6P3N0"/>
<evidence type="ECO:0000256" key="2">
    <source>
        <dbReference type="ARBA" id="ARBA00022448"/>
    </source>
</evidence>
<organism evidence="8 9">
    <name type="scientific">Takifugu flavidus</name>
    <name type="common">sansaifugu</name>
    <dbReference type="NCBI Taxonomy" id="433684"/>
    <lineage>
        <taxon>Eukaryota</taxon>
        <taxon>Metazoa</taxon>
        <taxon>Chordata</taxon>
        <taxon>Craniata</taxon>
        <taxon>Vertebrata</taxon>
        <taxon>Euteleostomi</taxon>
        <taxon>Actinopterygii</taxon>
        <taxon>Neopterygii</taxon>
        <taxon>Teleostei</taxon>
        <taxon>Neoteleostei</taxon>
        <taxon>Acanthomorphata</taxon>
        <taxon>Eupercaria</taxon>
        <taxon>Tetraodontiformes</taxon>
        <taxon>Tetradontoidea</taxon>
        <taxon>Tetraodontidae</taxon>
        <taxon>Takifugu</taxon>
    </lineage>
</organism>
<comment type="subcellular location">
    <subcellularLocation>
        <location evidence="1">Membrane</location>
        <topology evidence="1">Multi-pass membrane protein</topology>
    </subcellularLocation>
</comment>
<dbReference type="InterPro" id="IPR000175">
    <property type="entry name" value="Na/ntran_symport"/>
</dbReference>
<keyword evidence="3 7" id="KW-0812">Transmembrane</keyword>
<keyword evidence="6" id="KW-0915">Sodium</keyword>
<accession>A0A5C6P3N0</accession>
<name>A0A5C6P3N0_9TELE</name>
<evidence type="ECO:0000256" key="6">
    <source>
        <dbReference type="PIRSR" id="PIRSR600175-1"/>
    </source>
</evidence>
<evidence type="ECO:0000256" key="1">
    <source>
        <dbReference type="ARBA" id="ARBA00004141"/>
    </source>
</evidence>
<keyword evidence="9" id="KW-1185">Reference proteome</keyword>
<keyword evidence="6" id="KW-0479">Metal-binding</keyword>
<dbReference type="GO" id="GO:0005283">
    <property type="term" value="F:amino acid:sodium symporter activity"/>
    <property type="evidence" value="ECO:0007669"/>
    <property type="project" value="TreeGrafter"/>
</dbReference>
<dbReference type="PANTHER" id="PTHR11616:SF306">
    <property type="entry name" value="TRANSPORTER"/>
    <property type="match status" value="1"/>
</dbReference>
<evidence type="ECO:0000313" key="8">
    <source>
        <dbReference type="EMBL" id="TWW74362.1"/>
    </source>
</evidence>
<dbReference type="Pfam" id="PF00209">
    <property type="entry name" value="SNF"/>
    <property type="match status" value="2"/>
</dbReference>
<feature type="binding site" evidence="6">
    <location>
        <position position="87"/>
    </location>
    <ligand>
        <name>Na(+)</name>
        <dbReference type="ChEBI" id="CHEBI:29101"/>
        <label>1</label>
    </ligand>
</feature>
<sequence>MSSYNSFNNNVLKDTLTISIVNSLTSILAGFVIFSAFGYMCYLQGIPVTDLAVDGPGLVFIVYPQALANMPVAQLWSVLFFLMLLCLGLDSEGGIYIFQLLDYYTAIVSLLFVSFFEVIAVCSIYGVSRLSNILEEMTGKRPNIFFRTCWLVIAPVLITGSRDSPVPNFLLQLLWKYAQALCS</sequence>